<evidence type="ECO:0000313" key="3">
    <source>
        <dbReference type="Proteomes" id="UP001642464"/>
    </source>
</evidence>
<evidence type="ECO:0000256" key="1">
    <source>
        <dbReference type="SAM" id="SignalP"/>
    </source>
</evidence>
<evidence type="ECO:0000313" key="2">
    <source>
        <dbReference type="EMBL" id="CAK9050485.1"/>
    </source>
</evidence>
<keyword evidence="3" id="KW-1185">Reference proteome</keyword>
<keyword evidence="1" id="KW-0732">Signal</keyword>
<name>A0ABP0MG70_9DINO</name>
<reference evidence="2 3" key="1">
    <citation type="submission" date="2024-02" db="EMBL/GenBank/DDBJ databases">
        <authorList>
            <person name="Chen Y."/>
            <person name="Shah S."/>
            <person name="Dougan E. K."/>
            <person name="Thang M."/>
            <person name="Chan C."/>
        </authorList>
    </citation>
    <scope>NUCLEOTIDE SEQUENCE [LARGE SCALE GENOMIC DNA]</scope>
</reference>
<dbReference type="Proteomes" id="UP001642464">
    <property type="component" value="Unassembled WGS sequence"/>
</dbReference>
<protein>
    <submittedName>
        <fullName evidence="2">Uncharacterized protein</fullName>
    </submittedName>
</protein>
<accession>A0ABP0MG70</accession>
<proteinExistence type="predicted"/>
<comment type="caution">
    <text evidence="2">The sequence shown here is derived from an EMBL/GenBank/DDBJ whole genome shotgun (WGS) entry which is preliminary data.</text>
</comment>
<gene>
    <name evidence="2" type="ORF">SCF082_LOCUS27839</name>
</gene>
<organism evidence="2 3">
    <name type="scientific">Durusdinium trenchii</name>
    <dbReference type="NCBI Taxonomy" id="1381693"/>
    <lineage>
        <taxon>Eukaryota</taxon>
        <taxon>Sar</taxon>
        <taxon>Alveolata</taxon>
        <taxon>Dinophyceae</taxon>
        <taxon>Suessiales</taxon>
        <taxon>Symbiodiniaceae</taxon>
        <taxon>Durusdinium</taxon>
    </lineage>
</organism>
<feature type="signal peptide" evidence="1">
    <location>
        <begin position="1"/>
        <end position="19"/>
    </location>
</feature>
<sequence>MALLFLTFWLLQGYELLSSADHADSLNQSCEEEASFIQLDKADTDTRESAWLLGKPGESCTETCIFGSKCKVEKLMNTRGADLLQVARDLGLRPIALSPFNSADPASPDFFRYGDSNDGELFQADPNFPVQSCDAKGPYERLCFCVKKPTNCCTKKQQRKCKRNR</sequence>
<feature type="chain" id="PRO_5047519306" evidence="1">
    <location>
        <begin position="20"/>
        <end position="165"/>
    </location>
</feature>
<dbReference type="EMBL" id="CAXAMM010021735">
    <property type="protein sequence ID" value="CAK9050485.1"/>
    <property type="molecule type" value="Genomic_DNA"/>
</dbReference>